<feature type="transmembrane region" description="Helical" evidence="2">
    <location>
        <begin position="184"/>
        <end position="201"/>
    </location>
</feature>
<evidence type="ECO:0000256" key="2">
    <source>
        <dbReference type="SAM" id="Phobius"/>
    </source>
</evidence>
<feature type="transmembrane region" description="Helical" evidence="2">
    <location>
        <begin position="160"/>
        <end position="178"/>
    </location>
</feature>
<feature type="region of interest" description="Disordered" evidence="1">
    <location>
        <begin position="531"/>
        <end position="593"/>
    </location>
</feature>
<accession>A0AAN6YJP2</accession>
<keyword evidence="2" id="KW-1133">Transmembrane helix</keyword>
<feature type="compositionally biased region" description="Polar residues" evidence="1">
    <location>
        <begin position="453"/>
        <end position="463"/>
    </location>
</feature>
<keyword evidence="4" id="KW-1185">Reference proteome</keyword>
<organism evidence="3 4">
    <name type="scientific">Rhypophila decipiens</name>
    <dbReference type="NCBI Taxonomy" id="261697"/>
    <lineage>
        <taxon>Eukaryota</taxon>
        <taxon>Fungi</taxon>
        <taxon>Dikarya</taxon>
        <taxon>Ascomycota</taxon>
        <taxon>Pezizomycotina</taxon>
        <taxon>Sordariomycetes</taxon>
        <taxon>Sordariomycetidae</taxon>
        <taxon>Sordariales</taxon>
        <taxon>Naviculisporaceae</taxon>
        <taxon>Rhypophila</taxon>
    </lineage>
</organism>
<evidence type="ECO:0000256" key="1">
    <source>
        <dbReference type="SAM" id="MobiDB-lite"/>
    </source>
</evidence>
<protein>
    <submittedName>
        <fullName evidence="3">Sulfate transporter</fullName>
    </submittedName>
</protein>
<dbReference type="PANTHER" id="PTHR31970:SF9">
    <property type="entry name" value="MOLYBDATE TRANSPORTER 2"/>
    <property type="match status" value="1"/>
</dbReference>
<feature type="transmembrane region" description="Helical" evidence="2">
    <location>
        <begin position="326"/>
        <end position="349"/>
    </location>
</feature>
<dbReference type="Pfam" id="PF16983">
    <property type="entry name" value="MFS_MOT1"/>
    <property type="match status" value="2"/>
</dbReference>
<feature type="transmembrane region" description="Helical" evidence="2">
    <location>
        <begin position="294"/>
        <end position="314"/>
    </location>
</feature>
<reference evidence="3" key="2">
    <citation type="submission" date="2023-05" db="EMBL/GenBank/DDBJ databases">
        <authorList>
            <consortium name="Lawrence Berkeley National Laboratory"/>
            <person name="Steindorff A."/>
            <person name="Hensen N."/>
            <person name="Bonometti L."/>
            <person name="Westerberg I."/>
            <person name="Brannstrom I.O."/>
            <person name="Guillou S."/>
            <person name="Cros-Aarteil S."/>
            <person name="Calhoun S."/>
            <person name="Haridas S."/>
            <person name="Kuo A."/>
            <person name="Mondo S."/>
            <person name="Pangilinan J."/>
            <person name="Riley R."/>
            <person name="Labutti K."/>
            <person name="Andreopoulos B."/>
            <person name="Lipzen A."/>
            <person name="Chen C."/>
            <person name="Yanf M."/>
            <person name="Daum C."/>
            <person name="Ng V."/>
            <person name="Clum A."/>
            <person name="Ohm R."/>
            <person name="Martin F."/>
            <person name="Silar P."/>
            <person name="Natvig D."/>
            <person name="Lalanne C."/>
            <person name="Gautier V."/>
            <person name="Ament-Velasquez S.L."/>
            <person name="Kruys A."/>
            <person name="Hutchinson M.I."/>
            <person name="Powell A.J."/>
            <person name="Barry K."/>
            <person name="Miller A.N."/>
            <person name="Grigoriev I.V."/>
            <person name="Debuchy R."/>
            <person name="Gladieux P."/>
            <person name="Thoren M.H."/>
            <person name="Johannesson H."/>
        </authorList>
    </citation>
    <scope>NUCLEOTIDE SEQUENCE</scope>
    <source>
        <strain evidence="3">PSN293</strain>
    </source>
</reference>
<dbReference type="InterPro" id="IPR031563">
    <property type="entry name" value="MOT1/MOT2"/>
</dbReference>
<feature type="compositionally biased region" description="Basic and acidic residues" evidence="1">
    <location>
        <begin position="437"/>
        <end position="452"/>
    </location>
</feature>
<dbReference type="GO" id="GO:0015098">
    <property type="term" value="F:molybdate ion transmembrane transporter activity"/>
    <property type="evidence" value="ECO:0007669"/>
    <property type="project" value="InterPro"/>
</dbReference>
<reference evidence="3" key="1">
    <citation type="journal article" date="2023" name="Mol. Phylogenet. Evol.">
        <title>Genome-scale phylogeny and comparative genomics of the fungal order Sordariales.</title>
        <authorList>
            <person name="Hensen N."/>
            <person name="Bonometti L."/>
            <person name="Westerberg I."/>
            <person name="Brannstrom I.O."/>
            <person name="Guillou S."/>
            <person name="Cros-Aarteil S."/>
            <person name="Calhoun S."/>
            <person name="Haridas S."/>
            <person name="Kuo A."/>
            <person name="Mondo S."/>
            <person name="Pangilinan J."/>
            <person name="Riley R."/>
            <person name="LaButti K."/>
            <person name="Andreopoulos B."/>
            <person name="Lipzen A."/>
            <person name="Chen C."/>
            <person name="Yan M."/>
            <person name="Daum C."/>
            <person name="Ng V."/>
            <person name="Clum A."/>
            <person name="Steindorff A."/>
            <person name="Ohm R.A."/>
            <person name="Martin F."/>
            <person name="Silar P."/>
            <person name="Natvig D.O."/>
            <person name="Lalanne C."/>
            <person name="Gautier V."/>
            <person name="Ament-Velasquez S.L."/>
            <person name="Kruys A."/>
            <person name="Hutchinson M.I."/>
            <person name="Powell A.J."/>
            <person name="Barry K."/>
            <person name="Miller A.N."/>
            <person name="Grigoriev I.V."/>
            <person name="Debuchy R."/>
            <person name="Gladieux P."/>
            <person name="Hiltunen Thoren M."/>
            <person name="Johannesson H."/>
        </authorList>
    </citation>
    <scope>NUCLEOTIDE SEQUENCE</scope>
    <source>
        <strain evidence="3">PSN293</strain>
    </source>
</reference>
<feature type="region of interest" description="Disordered" evidence="1">
    <location>
        <begin position="395"/>
        <end position="471"/>
    </location>
</feature>
<dbReference type="PANTHER" id="PTHR31970">
    <property type="match status" value="1"/>
</dbReference>
<proteinExistence type="predicted"/>
<feature type="compositionally biased region" description="Basic residues" evidence="1">
    <location>
        <begin position="565"/>
        <end position="576"/>
    </location>
</feature>
<evidence type="ECO:0000313" key="3">
    <source>
        <dbReference type="EMBL" id="KAK4219301.1"/>
    </source>
</evidence>
<keyword evidence="2" id="KW-0812">Transmembrane</keyword>
<keyword evidence="2" id="KW-0472">Membrane</keyword>
<dbReference type="AlphaFoldDB" id="A0AAN6YJP2"/>
<evidence type="ECO:0000313" key="4">
    <source>
        <dbReference type="Proteomes" id="UP001301769"/>
    </source>
</evidence>
<comment type="caution">
    <text evidence="3">The sequence shown here is derived from an EMBL/GenBank/DDBJ whole genome shotgun (WGS) entry which is preliminary data.</text>
</comment>
<dbReference type="EMBL" id="MU858049">
    <property type="protein sequence ID" value="KAK4219301.1"/>
    <property type="molecule type" value="Genomic_DNA"/>
</dbReference>
<gene>
    <name evidence="3" type="ORF">QBC37DRAFT_410745</name>
</gene>
<dbReference type="Proteomes" id="UP001301769">
    <property type="component" value="Unassembled WGS sequence"/>
</dbReference>
<sequence>MTARLGRVNRYNLGTLRESPAAEISGALGDLGTLLPLMIALAIHGSIDLPTTLVFTGVFNVITGAVFGIPLPVQPMKAIAAAAISQKSSLAETTAAGGWVGFAILLLNMTGLIRWLTAAIPVPIVKGIQLGAGLQLIISAGSSLILPLEWLFPLLDNRTWALLSFLALLFVAPSGLDVKKPRPFALLLFIFGICFSLLSIGMMESGHGAPSLPFLSIWRPKINIPAFMSPASIGMALSQLPLTTLNSIIAVCALGEHLFPPPAPAILPAPVSASPASAVSPSSPSPSPPSTTTLGISVSLMNLLACFFGCMPVCHGSGGLAAQYRFGARSGASIILLGLFKIALGVLLGNSLIDLLGFFPRGFLGVMVLAAGLELARAGGVGLNDGAPDLFLSEREEEEEGQTAEDDYDDGESGNSDDGNSDTRGLGIIHSTSANDRTWRGEQTRQGRDHNMATRTGFKQQGPRQRIVSEDERNERWTVMLMTAGGILAFKNDAIGFVAGLLCHWAYRFATAGSDSANCGNWECEDEESAMGINTSTATPGPGLHRRRRVSHSAGPAGRRSYLSGRRRTRLRKTRSQSRTQTRTEESPLLGSD</sequence>
<feature type="transmembrane region" description="Helical" evidence="2">
    <location>
        <begin position="53"/>
        <end position="73"/>
    </location>
</feature>
<feature type="transmembrane region" description="Helical" evidence="2">
    <location>
        <begin position="21"/>
        <end position="47"/>
    </location>
</feature>
<feature type="transmembrane region" description="Helical" evidence="2">
    <location>
        <begin position="94"/>
        <end position="116"/>
    </location>
</feature>
<feature type="compositionally biased region" description="Acidic residues" evidence="1">
    <location>
        <begin position="395"/>
        <end position="412"/>
    </location>
</feature>
<name>A0AAN6YJP2_9PEZI</name>